<dbReference type="PANTHER" id="PTHR21310">
    <property type="entry name" value="AMINOGLYCOSIDE PHOSPHOTRANSFERASE-RELATED-RELATED"/>
    <property type="match status" value="1"/>
</dbReference>
<dbReference type="OrthoDB" id="5327538at2759"/>
<proteinExistence type="predicted"/>
<dbReference type="InterPro" id="IPR002575">
    <property type="entry name" value="Aminoglycoside_PTrfase"/>
</dbReference>
<dbReference type="AlphaFoldDB" id="A0A5N6Z7R6"/>
<dbReference type="Gene3D" id="3.90.1200.10">
    <property type="match status" value="1"/>
</dbReference>
<name>A0A5N6Z7R6_9EURO</name>
<keyword evidence="2" id="KW-0418">Kinase</keyword>
<evidence type="ECO:0000313" key="3">
    <source>
        <dbReference type="Proteomes" id="UP000327118"/>
    </source>
</evidence>
<accession>A0A5N6Z7R6</accession>
<evidence type="ECO:0000313" key="2">
    <source>
        <dbReference type="EMBL" id="KAE8353701.1"/>
    </source>
</evidence>
<feature type="domain" description="Aminoglycoside phosphotransferase" evidence="1">
    <location>
        <begin position="102"/>
        <end position="225"/>
    </location>
</feature>
<dbReference type="InterPro" id="IPR051678">
    <property type="entry name" value="AGP_Transferase"/>
</dbReference>
<dbReference type="Proteomes" id="UP000327118">
    <property type="component" value="Unassembled WGS sequence"/>
</dbReference>
<reference evidence="3" key="1">
    <citation type="submission" date="2019-04" db="EMBL/GenBank/DDBJ databases">
        <title>Friends and foes A comparative genomics studyof 23 Aspergillus species from section Flavi.</title>
        <authorList>
            <consortium name="DOE Joint Genome Institute"/>
            <person name="Kjaerbolling I."/>
            <person name="Vesth T."/>
            <person name="Frisvad J.C."/>
            <person name="Nybo J.L."/>
            <person name="Theobald S."/>
            <person name="Kildgaard S."/>
            <person name="Isbrandt T."/>
            <person name="Kuo A."/>
            <person name="Sato A."/>
            <person name="Lyhne E.K."/>
            <person name="Kogle M.E."/>
            <person name="Wiebenga A."/>
            <person name="Kun R.S."/>
            <person name="Lubbers R.J."/>
            <person name="Makela M.R."/>
            <person name="Barry K."/>
            <person name="Chovatia M."/>
            <person name="Clum A."/>
            <person name="Daum C."/>
            <person name="Haridas S."/>
            <person name="He G."/>
            <person name="LaButti K."/>
            <person name="Lipzen A."/>
            <person name="Mondo S."/>
            <person name="Riley R."/>
            <person name="Salamov A."/>
            <person name="Simmons B.A."/>
            <person name="Magnuson J.K."/>
            <person name="Henrissat B."/>
            <person name="Mortensen U.H."/>
            <person name="Larsen T.O."/>
            <person name="Devries R.P."/>
            <person name="Grigoriev I.V."/>
            <person name="Machida M."/>
            <person name="Baker S.E."/>
            <person name="Andersen M.R."/>
        </authorList>
    </citation>
    <scope>NUCLEOTIDE SEQUENCE [LARGE SCALE GENOMIC DNA]</scope>
    <source>
        <strain evidence="3">CBS 553.77</strain>
    </source>
</reference>
<dbReference type="Pfam" id="PF01636">
    <property type="entry name" value="APH"/>
    <property type="match status" value="1"/>
</dbReference>
<sequence>MQQQHFYEERIPFAISQLRSDKQVPTLTKHFDGGQCRVFKVDFVGGESWAVRVPLFVRNASQDTIIHLIGSEVRALEELEIKGFWWAAKLRGCSLTFDNAVGYPFIALTWIPGSQLSWSDDFPTRPIRDKVLSQVAAIHASLIEYTKETHHFMRIIQNKFRRVRSGLLPEITEQDCLDQMNILPGVLLPELNKAPFAMDHGDLSPQNILIDAQHNITGIIDWGFSAKVPFQQAASFPRILRLQDISLPPSLVLQTDRETYIASLQFQISQARKWMALVLSLEDVDFRVCFLESIISKGMHQSLACKKWEVPPCKKRAMDEEKI</sequence>
<dbReference type="PANTHER" id="PTHR21310:SF15">
    <property type="entry name" value="AMINOGLYCOSIDE PHOSPHOTRANSFERASE DOMAIN-CONTAINING PROTEIN"/>
    <property type="match status" value="1"/>
</dbReference>
<evidence type="ECO:0000259" key="1">
    <source>
        <dbReference type="Pfam" id="PF01636"/>
    </source>
</evidence>
<gene>
    <name evidence="2" type="ORF">BDV28DRAFT_101093</name>
</gene>
<keyword evidence="3" id="KW-1185">Reference proteome</keyword>
<keyword evidence="2" id="KW-0808">Transferase</keyword>
<dbReference type="SUPFAM" id="SSF56112">
    <property type="entry name" value="Protein kinase-like (PK-like)"/>
    <property type="match status" value="1"/>
</dbReference>
<dbReference type="GO" id="GO:0016301">
    <property type="term" value="F:kinase activity"/>
    <property type="evidence" value="ECO:0007669"/>
    <property type="project" value="UniProtKB-KW"/>
</dbReference>
<organism evidence="2 3">
    <name type="scientific">Aspergillus coremiiformis</name>
    <dbReference type="NCBI Taxonomy" id="138285"/>
    <lineage>
        <taxon>Eukaryota</taxon>
        <taxon>Fungi</taxon>
        <taxon>Dikarya</taxon>
        <taxon>Ascomycota</taxon>
        <taxon>Pezizomycotina</taxon>
        <taxon>Eurotiomycetes</taxon>
        <taxon>Eurotiomycetidae</taxon>
        <taxon>Eurotiales</taxon>
        <taxon>Aspergillaceae</taxon>
        <taxon>Aspergillus</taxon>
        <taxon>Aspergillus subgen. Circumdati</taxon>
    </lineage>
</organism>
<dbReference type="InterPro" id="IPR011009">
    <property type="entry name" value="Kinase-like_dom_sf"/>
</dbReference>
<protein>
    <submittedName>
        <fullName evidence="2">Kinase-like domain-containing protein</fullName>
    </submittedName>
</protein>
<dbReference type="EMBL" id="ML739090">
    <property type="protein sequence ID" value="KAE8353701.1"/>
    <property type="molecule type" value="Genomic_DNA"/>
</dbReference>